<protein>
    <recommendedName>
        <fullName evidence="3">Outer membrane protein beta-barrel domain-containing protein</fullName>
    </recommendedName>
</protein>
<dbReference type="Proteomes" id="UP001200544">
    <property type="component" value="Unassembled WGS sequence"/>
</dbReference>
<dbReference type="RefSeq" id="WP_016269204.1">
    <property type="nucleotide sequence ID" value="NZ_BAABZI010000008.1"/>
</dbReference>
<comment type="caution">
    <text evidence="1">The sequence shown here is derived from an EMBL/GenBank/DDBJ whole genome shotgun (WGS) entry which is preliminary data.</text>
</comment>
<sequence>MKTILFRLTWLNTFLLLISTIYAQSNYRPGFIITLQKDTVYGVIDYRTDKINATRCVFLPQDNSGDKPITYHPFDILGYRFTDDGKYYVSKNVELQYGIPKPVFLEYLLQGMKSLYYYETEDDIPVYFVEDHNTLVKIDAPKLSRQTTSMQFKDQTDRYIPLLHYAFKDCPSLAPKIDRARFNRKEMMRITKEYHYAMCTSNEECIEFEAKEDKRSIQLDVTPYAGVIQYKVPSGSSIGLYSSPDLSYLAGVTLAISNRRWMSSLSGCFDLSFSRIASSAKSFSDYNNSYYTYKHSGTMLSGKLGIRYTYPKGIVRPFAELGLDVSGMVNAKIKTNDKSERWLDGVYPGYYANAGINFKLSQKKKQMICVRAQFKGLRDMMEKSALVNGWSGVIGYTF</sequence>
<proteinExistence type="predicted"/>
<accession>A0AAW4ZDU9</accession>
<gene>
    <name evidence="1" type="ORF">K0H07_27760</name>
</gene>
<evidence type="ECO:0000313" key="2">
    <source>
        <dbReference type="Proteomes" id="UP001200544"/>
    </source>
</evidence>
<dbReference type="AlphaFoldDB" id="A0AAW4ZDU9"/>
<name>A0AAW4ZDU9_BACT4</name>
<dbReference type="EMBL" id="JAHYQA010000036">
    <property type="protein sequence ID" value="MCE9240925.1"/>
    <property type="molecule type" value="Genomic_DNA"/>
</dbReference>
<evidence type="ECO:0000313" key="1">
    <source>
        <dbReference type="EMBL" id="MCE9240925.1"/>
    </source>
</evidence>
<evidence type="ECO:0008006" key="3">
    <source>
        <dbReference type="Google" id="ProtNLM"/>
    </source>
</evidence>
<reference evidence="1" key="1">
    <citation type="submission" date="2021-07" db="EMBL/GenBank/DDBJ databases">
        <title>Comparative genomics of Bacteroides fragilis group isolates reveals species-dependent resistance mechanisms and validates clinical tools for resistance prediction.</title>
        <authorList>
            <person name="Wallace M.J."/>
            <person name="Jean S."/>
            <person name="Wallace M.A."/>
            <person name="Carey-Ann B.D."/>
            <person name="Dantas G."/>
        </authorList>
    </citation>
    <scope>NUCLEOTIDE SEQUENCE</scope>
    <source>
        <strain evidence="1">BJH_160</strain>
    </source>
</reference>
<organism evidence="1 2">
    <name type="scientific">Bacteroides thetaiotaomicron</name>
    <dbReference type="NCBI Taxonomy" id="818"/>
    <lineage>
        <taxon>Bacteria</taxon>
        <taxon>Pseudomonadati</taxon>
        <taxon>Bacteroidota</taxon>
        <taxon>Bacteroidia</taxon>
        <taxon>Bacteroidales</taxon>
        <taxon>Bacteroidaceae</taxon>
        <taxon>Bacteroides</taxon>
    </lineage>
</organism>